<dbReference type="Gene3D" id="3.30.450.40">
    <property type="match status" value="1"/>
</dbReference>
<dbReference type="InterPro" id="IPR036890">
    <property type="entry name" value="HATPase_C_sf"/>
</dbReference>
<keyword evidence="4" id="KW-0808">Transferase</keyword>
<dbReference type="InterPro" id="IPR003594">
    <property type="entry name" value="HATPase_dom"/>
</dbReference>
<dbReference type="SUPFAM" id="SSF47384">
    <property type="entry name" value="Homodimeric domain of signal transducing histidine kinase"/>
    <property type="match status" value="1"/>
</dbReference>
<dbReference type="SUPFAM" id="SSF55874">
    <property type="entry name" value="ATPase domain of HSP90 chaperone/DNA topoisomerase II/histidine kinase"/>
    <property type="match status" value="1"/>
</dbReference>
<dbReference type="Gene3D" id="3.30.565.10">
    <property type="entry name" value="Histidine kinase-like ATPase, C-terminal domain"/>
    <property type="match status" value="1"/>
</dbReference>
<dbReference type="EMBL" id="CP114040">
    <property type="protein sequence ID" value="WAS91080.1"/>
    <property type="molecule type" value="Genomic_DNA"/>
</dbReference>
<dbReference type="InterPro" id="IPR003018">
    <property type="entry name" value="GAF"/>
</dbReference>
<dbReference type="CDD" id="cd00082">
    <property type="entry name" value="HisKA"/>
    <property type="match status" value="1"/>
</dbReference>
<feature type="domain" description="Histidine kinase" evidence="6">
    <location>
        <begin position="191"/>
        <end position="408"/>
    </location>
</feature>
<dbReference type="SMART" id="SM00065">
    <property type="entry name" value="GAF"/>
    <property type="match status" value="1"/>
</dbReference>
<name>A0ABY7GVT2_9BACT</name>
<evidence type="ECO:0000256" key="2">
    <source>
        <dbReference type="ARBA" id="ARBA00012438"/>
    </source>
</evidence>
<dbReference type="InterPro" id="IPR005467">
    <property type="entry name" value="His_kinase_dom"/>
</dbReference>
<dbReference type="GO" id="GO:0005524">
    <property type="term" value="F:ATP binding"/>
    <property type="evidence" value="ECO:0007669"/>
    <property type="project" value="UniProtKB-KW"/>
</dbReference>
<dbReference type="Proteomes" id="UP001164459">
    <property type="component" value="Chromosome"/>
</dbReference>
<evidence type="ECO:0000256" key="1">
    <source>
        <dbReference type="ARBA" id="ARBA00000085"/>
    </source>
</evidence>
<dbReference type="PANTHER" id="PTHR42878">
    <property type="entry name" value="TWO-COMPONENT HISTIDINE KINASE"/>
    <property type="match status" value="1"/>
</dbReference>
<sequence>MAEHSHLETRLEHLLAVVQELSLARTLDEVTAIVRHAARALVGADGATFVLRDCDQCFYADEEAISPLWKGKRFPMDICASGWVMRQARALVIEDVFVDPRIPGDAYRPTFVKSMAMVPIRRASPIGAIGTYWACPRVASEDELKVLQALADSTSIALTNVELYNDLERRVRERTAQLEALNDELGAFAYAVSHDLRAPLRAIAGFSRALDERCGPALDARGRDCLARVRRGAARMDRMIDDMLDLSRARGGPDGPRRESVDMSALVRSVAAELQAGQTSRRVRVVVQDGLVAVADAGLVRVLLQNLLGNAFKFTRPRAEPMVEVGAEVSPAGELVYHVRDNGVGFDAARAGELFGAFHRLHDSAEFPGDGIGLATVQRIVRRHRGRIWAESAPGGGASFYWTLAPASAEPVPRDISAESDARRGGAATALVGAQ</sequence>
<evidence type="ECO:0000256" key="3">
    <source>
        <dbReference type="ARBA" id="ARBA00022553"/>
    </source>
</evidence>
<keyword evidence="3" id="KW-0597">Phosphoprotein</keyword>
<dbReference type="SMART" id="SM00388">
    <property type="entry name" value="HisKA"/>
    <property type="match status" value="1"/>
</dbReference>
<keyword evidence="8" id="KW-1185">Reference proteome</keyword>
<dbReference type="Pfam" id="PF02518">
    <property type="entry name" value="HATPase_c"/>
    <property type="match status" value="1"/>
</dbReference>
<dbReference type="InterPro" id="IPR003661">
    <property type="entry name" value="HisK_dim/P_dom"/>
</dbReference>
<dbReference type="InterPro" id="IPR029016">
    <property type="entry name" value="GAF-like_dom_sf"/>
</dbReference>
<dbReference type="PANTHER" id="PTHR42878:SF15">
    <property type="entry name" value="BACTERIOPHYTOCHROME"/>
    <property type="match status" value="1"/>
</dbReference>
<dbReference type="InterPro" id="IPR036097">
    <property type="entry name" value="HisK_dim/P_sf"/>
</dbReference>
<proteinExistence type="predicted"/>
<dbReference type="Pfam" id="PF00512">
    <property type="entry name" value="HisKA"/>
    <property type="match status" value="1"/>
</dbReference>
<dbReference type="SUPFAM" id="SSF55781">
    <property type="entry name" value="GAF domain-like"/>
    <property type="match status" value="1"/>
</dbReference>
<dbReference type="RefSeq" id="WP_269033444.1">
    <property type="nucleotide sequence ID" value="NZ_CP114040.1"/>
</dbReference>
<evidence type="ECO:0000313" key="8">
    <source>
        <dbReference type="Proteomes" id="UP001164459"/>
    </source>
</evidence>
<evidence type="ECO:0000313" key="7">
    <source>
        <dbReference type="EMBL" id="WAS91080.1"/>
    </source>
</evidence>
<accession>A0ABY7GVT2</accession>
<dbReference type="PROSITE" id="PS50109">
    <property type="entry name" value="HIS_KIN"/>
    <property type="match status" value="1"/>
</dbReference>
<reference evidence="7" key="1">
    <citation type="submission" date="2022-11" db="EMBL/GenBank/DDBJ databases">
        <title>Minimal conservation of predation-associated metabolite biosynthetic gene clusters underscores biosynthetic potential of Myxococcota including descriptions for ten novel species: Archangium lansinium sp. nov., Myxococcus landrumus sp. nov., Nannocystis bai.</title>
        <authorList>
            <person name="Ahearne A."/>
            <person name="Stevens C."/>
            <person name="Dowd S."/>
        </authorList>
    </citation>
    <scope>NUCLEOTIDE SEQUENCE</scope>
    <source>
        <strain evidence="7">Fl3</strain>
    </source>
</reference>
<organism evidence="7 8">
    <name type="scientific">Nannocystis punicea</name>
    <dbReference type="NCBI Taxonomy" id="2995304"/>
    <lineage>
        <taxon>Bacteria</taxon>
        <taxon>Pseudomonadati</taxon>
        <taxon>Myxococcota</taxon>
        <taxon>Polyangia</taxon>
        <taxon>Nannocystales</taxon>
        <taxon>Nannocystaceae</taxon>
        <taxon>Nannocystis</taxon>
    </lineage>
</organism>
<dbReference type="Gene3D" id="1.10.287.130">
    <property type="match status" value="1"/>
</dbReference>
<keyword evidence="7" id="KW-0067">ATP-binding</keyword>
<keyword evidence="7" id="KW-0547">Nucleotide-binding</keyword>
<gene>
    <name evidence="7" type="ORF">O0S08_33250</name>
</gene>
<evidence type="ECO:0000256" key="4">
    <source>
        <dbReference type="ARBA" id="ARBA00022679"/>
    </source>
</evidence>
<comment type="catalytic activity">
    <reaction evidence="1">
        <text>ATP + protein L-histidine = ADP + protein N-phospho-L-histidine.</text>
        <dbReference type="EC" id="2.7.13.3"/>
    </reaction>
</comment>
<keyword evidence="5" id="KW-0418">Kinase</keyword>
<dbReference type="SMART" id="SM00387">
    <property type="entry name" value="HATPase_c"/>
    <property type="match status" value="1"/>
</dbReference>
<dbReference type="InterPro" id="IPR050351">
    <property type="entry name" value="BphY/WalK/GraS-like"/>
</dbReference>
<dbReference type="PRINTS" id="PR00344">
    <property type="entry name" value="BCTRLSENSOR"/>
</dbReference>
<protein>
    <recommendedName>
        <fullName evidence="2">histidine kinase</fullName>
        <ecNumber evidence="2">2.7.13.3</ecNumber>
    </recommendedName>
</protein>
<dbReference type="InterPro" id="IPR004358">
    <property type="entry name" value="Sig_transdc_His_kin-like_C"/>
</dbReference>
<dbReference type="EC" id="2.7.13.3" evidence="2"/>
<dbReference type="Pfam" id="PF13185">
    <property type="entry name" value="GAF_2"/>
    <property type="match status" value="1"/>
</dbReference>
<evidence type="ECO:0000256" key="5">
    <source>
        <dbReference type="ARBA" id="ARBA00022777"/>
    </source>
</evidence>
<evidence type="ECO:0000259" key="6">
    <source>
        <dbReference type="PROSITE" id="PS50109"/>
    </source>
</evidence>